<dbReference type="AlphaFoldDB" id="A0A0S4V4I1"/>
<dbReference type="SUPFAM" id="SSF53850">
    <property type="entry name" value="Periplasmic binding protein-like II"/>
    <property type="match status" value="1"/>
</dbReference>
<dbReference type="CDD" id="cd08432">
    <property type="entry name" value="PBP2_GcdR_TrpI_HvrB_AmpR_like"/>
    <property type="match status" value="1"/>
</dbReference>
<dbReference type="InterPro" id="IPR005119">
    <property type="entry name" value="LysR_subst-bd"/>
</dbReference>
<evidence type="ECO:0000256" key="3">
    <source>
        <dbReference type="ARBA" id="ARBA00023125"/>
    </source>
</evidence>
<dbReference type="SUPFAM" id="SSF46785">
    <property type="entry name" value="Winged helix' DNA-binding domain"/>
    <property type="match status" value="1"/>
</dbReference>
<dbReference type="GO" id="GO:0043565">
    <property type="term" value="F:sequence-specific DNA binding"/>
    <property type="evidence" value="ECO:0007669"/>
    <property type="project" value="TreeGrafter"/>
</dbReference>
<keyword evidence="2" id="KW-0805">Transcription regulation</keyword>
<dbReference type="Pfam" id="PF00126">
    <property type="entry name" value="HTH_1"/>
    <property type="match status" value="1"/>
</dbReference>
<sequence>MPRRLPPLNALRVFEVAGRHLSFSRAADELCVTNAAVSHQIKQLEDHLGLKLFRRRNNQLTLTDAGDNYLPRVRDALRALKQATDLLMGTGDAPLRVAVPPTFGAKWLVPRLYRFFNQHPQVRVEVSTADVQDHGQFDLCIDDRQVSVPGLRVEWFTATDFFPVCSAALQPAIRIPQDLAAQTLLHERGGRHLAHHPTWQQWLDEVGVRQIDAARGPAFSEALMAMQAAIDGQGVALGQGLLVEYDIAAGRLVRPLATEASLRLSYYLIHPHQASENPGFALFRQWLIDELARGGGRGRHPQTPVEVF</sequence>
<dbReference type="Gene3D" id="1.10.10.10">
    <property type="entry name" value="Winged helix-like DNA-binding domain superfamily/Winged helix DNA-binding domain"/>
    <property type="match status" value="1"/>
</dbReference>
<dbReference type="FunFam" id="1.10.10.10:FF:000038">
    <property type="entry name" value="Glycine cleavage system transcriptional activator"/>
    <property type="match status" value="1"/>
</dbReference>
<evidence type="ECO:0000256" key="1">
    <source>
        <dbReference type="ARBA" id="ARBA00009437"/>
    </source>
</evidence>
<dbReference type="PROSITE" id="PS50931">
    <property type="entry name" value="HTH_LYSR"/>
    <property type="match status" value="1"/>
</dbReference>
<dbReference type="GO" id="GO:0003700">
    <property type="term" value="F:DNA-binding transcription factor activity"/>
    <property type="evidence" value="ECO:0007669"/>
    <property type="project" value="InterPro"/>
</dbReference>
<dbReference type="InterPro" id="IPR036390">
    <property type="entry name" value="WH_DNA-bd_sf"/>
</dbReference>
<name>A0A0S4V4I1_RALSL</name>
<dbReference type="InterPro" id="IPR000847">
    <property type="entry name" value="LysR_HTH_N"/>
</dbReference>
<feature type="domain" description="HTH lysR-type" evidence="5">
    <location>
        <begin position="6"/>
        <end position="63"/>
    </location>
</feature>
<reference evidence="6" key="1">
    <citation type="submission" date="2015-10" db="EMBL/GenBank/DDBJ databases">
        <authorList>
            <person name="Gilbert D.G."/>
        </authorList>
    </citation>
    <scope>NUCLEOTIDE SEQUENCE</scope>
    <source>
        <strain evidence="6">Phyl III-seqv23</strain>
    </source>
</reference>
<dbReference type="GO" id="GO:0006351">
    <property type="term" value="P:DNA-templated transcription"/>
    <property type="evidence" value="ECO:0007669"/>
    <property type="project" value="TreeGrafter"/>
</dbReference>
<dbReference type="InterPro" id="IPR058163">
    <property type="entry name" value="LysR-type_TF_proteobact-type"/>
</dbReference>
<evidence type="ECO:0000256" key="4">
    <source>
        <dbReference type="ARBA" id="ARBA00023163"/>
    </source>
</evidence>
<dbReference type="NCBIfam" id="NF008352">
    <property type="entry name" value="PRK11139.1"/>
    <property type="match status" value="1"/>
</dbReference>
<dbReference type="PANTHER" id="PTHR30537">
    <property type="entry name" value="HTH-TYPE TRANSCRIPTIONAL REGULATOR"/>
    <property type="match status" value="1"/>
</dbReference>
<dbReference type="EMBL" id="LN899824">
    <property type="protein sequence ID" value="CUV29588.1"/>
    <property type="molecule type" value="Genomic_DNA"/>
</dbReference>
<keyword evidence="3" id="KW-0238">DNA-binding</keyword>
<dbReference type="PANTHER" id="PTHR30537:SF26">
    <property type="entry name" value="GLYCINE CLEAVAGE SYSTEM TRANSCRIPTIONAL ACTIVATOR"/>
    <property type="match status" value="1"/>
</dbReference>
<organism evidence="6">
    <name type="scientific">Ralstonia solanacearum</name>
    <name type="common">Pseudomonas solanacearum</name>
    <dbReference type="NCBI Taxonomy" id="305"/>
    <lineage>
        <taxon>Bacteria</taxon>
        <taxon>Pseudomonadati</taxon>
        <taxon>Pseudomonadota</taxon>
        <taxon>Betaproteobacteria</taxon>
        <taxon>Burkholderiales</taxon>
        <taxon>Burkholderiaceae</taxon>
        <taxon>Ralstonia</taxon>
        <taxon>Ralstonia solanacearum species complex</taxon>
    </lineage>
</organism>
<evidence type="ECO:0000259" key="5">
    <source>
        <dbReference type="PROSITE" id="PS50931"/>
    </source>
</evidence>
<gene>
    <name evidence="6" type="primary">gcvA</name>
    <name evidence="6" type="ORF">RUN1985_v1_480004</name>
</gene>
<evidence type="ECO:0000256" key="2">
    <source>
        <dbReference type="ARBA" id="ARBA00023015"/>
    </source>
</evidence>
<comment type="similarity">
    <text evidence="1">Belongs to the LysR transcriptional regulatory family.</text>
</comment>
<proteinExistence type="inferred from homology"/>
<keyword evidence="4" id="KW-0804">Transcription</keyword>
<dbReference type="InterPro" id="IPR036388">
    <property type="entry name" value="WH-like_DNA-bd_sf"/>
</dbReference>
<accession>A0A0S4V4I1</accession>
<evidence type="ECO:0000313" key="6">
    <source>
        <dbReference type="EMBL" id="CUV29588.1"/>
    </source>
</evidence>
<dbReference type="PRINTS" id="PR00039">
    <property type="entry name" value="HTHLYSR"/>
</dbReference>
<dbReference type="Gene3D" id="3.40.190.10">
    <property type="entry name" value="Periplasmic binding protein-like II"/>
    <property type="match status" value="2"/>
</dbReference>
<dbReference type="Pfam" id="PF03466">
    <property type="entry name" value="LysR_substrate"/>
    <property type="match status" value="1"/>
</dbReference>
<protein>
    <submittedName>
        <fullName evidence="6">Glycine cleavage system transcriptional activator</fullName>
    </submittedName>
</protein>